<comment type="caution">
    <text evidence="2">The sequence shown here is derived from an EMBL/GenBank/DDBJ whole genome shotgun (WGS) entry which is preliminary data.</text>
</comment>
<sequence>MNRLPKNKIFRWKNKNVSEAVYLKRKSASDRMKRKIESVRESTEVSPVKKPRLGTRLVNLDILRAGLKCKTCESVLSLNDILETRMIGEAEQYKIKCHNCLDLNDVYTSDYSNDKNGRKIFNINSRIALGAIDAGIGCNQINKFFADLNVPILNDHTYKRHERIVGLAVENVAKKSCHDAAQAERHQTIERIETLVQMV</sequence>
<dbReference type="Proteomes" id="UP001566132">
    <property type="component" value="Unassembled WGS sequence"/>
</dbReference>
<gene>
    <name evidence="3" type="ORF">ABEB36_013051</name>
    <name evidence="2" type="ORF">ABEB36_015631</name>
</gene>
<name>A0ABD1DZJ0_HYPHA</name>
<dbReference type="InterPro" id="IPR049012">
    <property type="entry name" value="Mutator_transp_dom"/>
</dbReference>
<proteinExistence type="predicted"/>
<feature type="domain" description="Mutator-like transposase" evidence="1">
    <location>
        <begin position="57"/>
        <end position="191"/>
    </location>
</feature>
<evidence type="ECO:0000259" key="1">
    <source>
        <dbReference type="Pfam" id="PF20700"/>
    </source>
</evidence>
<dbReference type="AlphaFoldDB" id="A0ABD1DZJ0"/>
<protein>
    <recommendedName>
        <fullName evidence="1">Mutator-like transposase domain-containing protein</fullName>
    </recommendedName>
</protein>
<dbReference type="EMBL" id="JBDJPC010000010">
    <property type="protein sequence ID" value="KAL1490337.1"/>
    <property type="molecule type" value="Genomic_DNA"/>
</dbReference>
<evidence type="ECO:0000313" key="3">
    <source>
        <dbReference type="EMBL" id="KAL1490337.1"/>
    </source>
</evidence>
<dbReference type="EMBL" id="JBDJPC010000020">
    <property type="protein sequence ID" value="KAL1487724.1"/>
    <property type="molecule type" value="Genomic_DNA"/>
</dbReference>
<reference evidence="2 4" key="1">
    <citation type="submission" date="2024-05" db="EMBL/GenBank/DDBJ databases">
        <title>Genetic variation in Jamaican populations of the coffee berry borer (Hypothenemus hampei).</title>
        <authorList>
            <person name="Errbii M."/>
            <person name="Myrie A."/>
        </authorList>
    </citation>
    <scope>NUCLEOTIDE SEQUENCE [LARGE SCALE GENOMIC DNA]</scope>
    <source>
        <strain evidence="2">JA-Hopewell-2020-01-JO</strain>
        <tissue evidence="2">Whole body</tissue>
    </source>
</reference>
<keyword evidence="4" id="KW-1185">Reference proteome</keyword>
<evidence type="ECO:0000313" key="2">
    <source>
        <dbReference type="EMBL" id="KAL1487724.1"/>
    </source>
</evidence>
<dbReference type="Pfam" id="PF20700">
    <property type="entry name" value="Mutator"/>
    <property type="match status" value="1"/>
</dbReference>
<organism evidence="2 4">
    <name type="scientific">Hypothenemus hampei</name>
    <name type="common">Coffee berry borer</name>
    <dbReference type="NCBI Taxonomy" id="57062"/>
    <lineage>
        <taxon>Eukaryota</taxon>
        <taxon>Metazoa</taxon>
        <taxon>Ecdysozoa</taxon>
        <taxon>Arthropoda</taxon>
        <taxon>Hexapoda</taxon>
        <taxon>Insecta</taxon>
        <taxon>Pterygota</taxon>
        <taxon>Neoptera</taxon>
        <taxon>Endopterygota</taxon>
        <taxon>Coleoptera</taxon>
        <taxon>Polyphaga</taxon>
        <taxon>Cucujiformia</taxon>
        <taxon>Curculionidae</taxon>
        <taxon>Scolytinae</taxon>
        <taxon>Hypothenemus</taxon>
    </lineage>
</organism>
<accession>A0ABD1DZJ0</accession>
<evidence type="ECO:0000313" key="4">
    <source>
        <dbReference type="Proteomes" id="UP001566132"/>
    </source>
</evidence>